<keyword evidence="3" id="KW-0378">Hydrolase</keyword>
<comment type="caution">
    <text evidence="6">The sequence shown here is derived from an EMBL/GenBank/DDBJ whole genome shotgun (WGS) entry which is preliminary data.</text>
</comment>
<dbReference type="Pfam" id="PF07687">
    <property type="entry name" value="M20_dimer"/>
    <property type="match status" value="1"/>
</dbReference>
<evidence type="ECO:0000313" key="7">
    <source>
        <dbReference type="Proteomes" id="UP000612349"/>
    </source>
</evidence>
<dbReference type="InterPro" id="IPR011650">
    <property type="entry name" value="Peptidase_M20_dimer"/>
</dbReference>
<evidence type="ECO:0000313" key="6">
    <source>
        <dbReference type="EMBL" id="GGD65822.1"/>
    </source>
</evidence>
<dbReference type="GO" id="GO:0008233">
    <property type="term" value="F:peptidase activity"/>
    <property type="evidence" value="ECO:0007669"/>
    <property type="project" value="UniProtKB-KW"/>
</dbReference>
<dbReference type="PANTHER" id="PTHR43270">
    <property type="entry name" value="BETA-ALA-HIS DIPEPTIDASE"/>
    <property type="match status" value="1"/>
</dbReference>
<sequence length="512" mass="54951">MKPASALIALTCAALTFASGGPAHAGDRVTAPEAARQVFPEFIEFLKIPNVMHLSVEDMQRNADWLEAAFRRHGFDARQLEDGETPMVFAQAADPSPDRKTVLFYAHMDGQAVFPKEWDQPDPFTPVLKQRGAGGEWSPIALESLTGSAPVDPEWRLFARSAADDKAPIMMLIAAMDMMRANGTEAAINIKIIIDSHEEGGPPTLKDVVARNRELLRADAVVMLDGPMHASNNPTLVFGHRGGMGFELKVHSANNDVHSGHFGNFAPDPSFALAHLLSTMRAPDGRVLIPGFYDGVDMNPGMKAVLAAVPDDEAAIRKRIGIAESEHVGDNYQEAMNYPTFNITSMIAGEPGSRRSIIPAFAAARVSSRTVPGTPPARQLALVRNWVEAQGYHLVDGEPTEEERLKYPLLASITGGGGMSALMTPLDAGVGKWAASAMRREFGVDPVRIPIMGGGVPTQPLANGLGAPILLVPLVNADNNQHAANENLRIGNFEAGVRTLRALFTQDLSAGD</sequence>
<dbReference type="SUPFAM" id="SSF53187">
    <property type="entry name" value="Zn-dependent exopeptidases"/>
    <property type="match status" value="1"/>
</dbReference>
<keyword evidence="1" id="KW-0645">Protease</keyword>
<reference evidence="6" key="2">
    <citation type="submission" date="2020-09" db="EMBL/GenBank/DDBJ databases">
        <authorList>
            <person name="Sun Q."/>
            <person name="Zhou Y."/>
        </authorList>
    </citation>
    <scope>NUCLEOTIDE SEQUENCE</scope>
    <source>
        <strain evidence="6">CGMCC 1.15360</strain>
    </source>
</reference>
<dbReference type="Gene3D" id="3.30.70.360">
    <property type="match status" value="1"/>
</dbReference>
<dbReference type="Gene3D" id="3.40.630.10">
    <property type="entry name" value="Zn peptidases"/>
    <property type="match status" value="1"/>
</dbReference>
<feature type="domain" description="Peptidase M20 dimerisation" evidence="5">
    <location>
        <begin position="239"/>
        <end position="391"/>
    </location>
</feature>
<dbReference type="RefSeq" id="WP_066775552.1">
    <property type="nucleotide sequence ID" value="NZ_BMIP01000002.1"/>
</dbReference>
<dbReference type="GO" id="GO:0006508">
    <property type="term" value="P:proteolysis"/>
    <property type="evidence" value="ECO:0007669"/>
    <property type="project" value="UniProtKB-KW"/>
</dbReference>
<evidence type="ECO:0000256" key="2">
    <source>
        <dbReference type="ARBA" id="ARBA00022723"/>
    </source>
</evidence>
<dbReference type="Proteomes" id="UP000612349">
    <property type="component" value="Unassembled WGS sequence"/>
</dbReference>
<dbReference type="InterPro" id="IPR002933">
    <property type="entry name" value="Peptidase_M20"/>
</dbReference>
<keyword evidence="2" id="KW-0479">Metal-binding</keyword>
<dbReference type="Pfam" id="PF01546">
    <property type="entry name" value="Peptidase_M20"/>
    <property type="match status" value="1"/>
</dbReference>
<dbReference type="AlphaFoldDB" id="A0A916YXD2"/>
<evidence type="ECO:0000259" key="5">
    <source>
        <dbReference type="Pfam" id="PF07687"/>
    </source>
</evidence>
<accession>A0A916YXD2</accession>
<dbReference type="InterPro" id="IPR051458">
    <property type="entry name" value="Cyt/Met_Dipeptidase"/>
</dbReference>
<feature type="chain" id="PRO_5036743976" evidence="4">
    <location>
        <begin position="26"/>
        <end position="512"/>
    </location>
</feature>
<keyword evidence="4" id="KW-0732">Signal</keyword>
<gene>
    <name evidence="6" type="ORF">GCM10010990_14130</name>
</gene>
<protein>
    <submittedName>
        <fullName evidence="6">Peptidase</fullName>
    </submittedName>
</protein>
<feature type="signal peptide" evidence="4">
    <location>
        <begin position="1"/>
        <end position="25"/>
    </location>
</feature>
<reference evidence="6" key="1">
    <citation type="journal article" date="2014" name="Int. J. Syst. Evol. Microbiol.">
        <title>Complete genome sequence of Corynebacterium casei LMG S-19264T (=DSM 44701T), isolated from a smear-ripened cheese.</title>
        <authorList>
            <consortium name="US DOE Joint Genome Institute (JGI-PGF)"/>
            <person name="Walter F."/>
            <person name="Albersmeier A."/>
            <person name="Kalinowski J."/>
            <person name="Ruckert C."/>
        </authorList>
    </citation>
    <scope>NUCLEOTIDE SEQUENCE</scope>
    <source>
        <strain evidence="6">CGMCC 1.15360</strain>
    </source>
</reference>
<evidence type="ECO:0000256" key="3">
    <source>
        <dbReference type="ARBA" id="ARBA00022801"/>
    </source>
</evidence>
<dbReference type="GO" id="GO:0046872">
    <property type="term" value="F:metal ion binding"/>
    <property type="evidence" value="ECO:0007669"/>
    <property type="project" value="UniProtKB-KW"/>
</dbReference>
<dbReference type="OrthoDB" id="9761532at2"/>
<keyword evidence="7" id="KW-1185">Reference proteome</keyword>
<dbReference type="EMBL" id="BMIP01000002">
    <property type="protein sequence ID" value="GGD65822.1"/>
    <property type="molecule type" value="Genomic_DNA"/>
</dbReference>
<dbReference type="PANTHER" id="PTHR43270:SF12">
    <property type="entry name" value="SUCCINYL-DIAMINOPIMELATE DESUCCINYLASE"/>
    <property type="match status" value="1"/>
</dbReference>
<name>A0A916YXD2_9SPHN</name>
<evidence type="ECO:0000256" key="4">
    <source>
        <dbReference type="SAM" id="SignalP"/>
    </source>
</evidence>
<organism evidence="6 7">
    <name type="scientific">Croceicoccus mobilis</name>
    <dbReference type="NCBI Taxonomy" id="1703339"/>
    <lineage>
        <taxon>Bacteria</taxon>
        <taxon>Pseudomonadati</taxon>
        <taxon>Pseudomonadota</taxon>
        <taxon>Alphaproteobacteria</taxon>
        <taxon>Sphingomonadales</taxon>
        <taxon>Erythrobacteraceae</taxon>
        <taxon>Croceicoccus</taxon>
    </lineage>
</organism>
<proteinExistence type="predicted"/>
<evidence type="ECO:0000256" key="1">
    <source>
        <dbReference type="ARBA" id="ARBA00022670"/>
    </source>
</evidence>